<evidence type="ECO:0000313" key="2">
    <source>
        <dbReference type="WBParaSite" id="ACAC_0000859301-mRNA-1"/>
    </source>
</evidence>
<dbReference type="Proteomes" id="UP000035642">
    <property type="component" value="Unassembled WGS sequence"/>
</dbReference>
<accession>A0A0K0DD51</accession>
<organism evidence="1 2">
    <name type="scientific">Angiostrongylus cantonensis</name>
    <name type="common">Rat lungworm</name>
    <dbReference type="NCBI Taxonomy" id="6313"/>
    <lineage>
        <taxon>Eukaryota</taxon>
        <taxon>Metazoa</taxon>
        <taxon>Ecdysozoa</taxon>
        <taxon>Nematoda</taxon>
        <taxon>Chromadorea</taxon>
        <taxon>Rhabditida</taxon>
        <taxon>Rhabditina</taxon>
        <taxon>Rhabditomorpha</taxon>
        <taxon>Strongyloidea</taxon>
        <taxon>Metastrongylidae</taxon>
        <taxon>Angiostrongylus</taxon>
    </lineage>
</organism>
<keyword evidence="1" id="KW-1185">Reference proteome</keyword>
<dbReference type="AlphaFoldDB" id="A0A0K0DD51"/>
<proteinExistence type="predicted"/>
<sequence>MYSVSRLLRREDATHSTSFMTMEKNCSSQHATREVGGIGFLFNTSFAMNLGPCPKPLFERNRNFTFEEMWTSIDFDYRGRLRTDIKL</sequence>
<reference evidence="2" key="2">
    <citation type="submission" date="2017-02" db="UniProtKB">
        <authorList>
            <consortium name="WormBaseParasite"/>
        </authorList>
    </citation>
    <scope>IDENTIFICATION</scope>
</reference>
<dbReference type="WBParaSite" id="ACAC_0000859301-mRNA-1">
    <property type="protein sequence ID" value="ACAC_0000859301-mRNA-1"/>
    <property type="gene ID" value="ACAC_0000859301"/>
</dbReference>
<reference evidence="1" key="1">
    <citation type="submission" date="2012-09" db="EMBL/GenBank/DDBJ databases">
        <authorList>
            <person name="Martin A.A."/>
        </authorList>
    </citation>
    <scope>NUCLEOTIDE SEQUENCE</scope>
</reference>
<protein>
    <submittedName>
        <fullName evidence="2">Uncharacterized protein</fullName>
    </submittedName>
</protein>
<name>A0A0K0DD51_ANGCA</name>
<evidence type="ECO:0000313" key="1">
    <source>
        <dbReference type="Proteomes" id="UP000035642"/>
    </source>
</evidence>